<dbReference type="InterPro" id="IPR001694">
    <property type="entry name" value="NADH_UbQ_OxRdtase_su1/FPO"/>
</dbReference>
<feature type="transmembrane region" description="Helical" evidence="5">
    <location>
        <begin position="374"/>
        <end position="392"/>
    </location>
</feature>
<feature type="transmembrane region" description="Helical" evidence="5">
    <location>
        <begin position="340"/>
        <end position="362"/>
    </location>
</feature>
<feature type="transmembrane region" description="Helical" evidence="5">
    <location>
        <begin position="250"/>
        <end position="273"/>
    </location>
</feature>
<feature type="transmembrane region" description="Helical" evidence="5">
    <location>
        <begin position="48"/>
        <end position="71"/>
    </location>
</feature>
<evidence type="ECO:0000256" key="4">
    <source>
        <dbReference type="ARBA" id="ARBA00023136"/>
    </source>
</evidence>
<feature type="transmembrane region" description="Helical" evidence="5">
    <location>
        <begin position="145"/>
        <end position="163"/>
    </location>
</feature>
<gene>
    <name evidence="6" type="ORF">Vsou_00580</name>
</gene>
<reference evidence="7" key="1">
    <citation type="submission" date="2022-09" db="EMBL/GenBank/DDBJ databases">
        <title>Complete genome sequence of Vulcanisaeta souniana.</title>
        <authorList>
            <person name="Kato S."/>
            <person name="Itoh T."/>
            <person name="Ohkuma M."/>
        </authorList>
    </citation>
    <scope>NUCLEOTIDE SEQUENCE [LARGE SCALE GENOMIC DNA]</scope>
    <source>
        <strain evidence="7">JCM 11219</strain>
    </source>
</reference>
<evidence type="ECO:0000313" key="6">
    <source>
        <dbReference type="EMBL" id="BDR90965.1"/>
    </source>
</evidence>
<comment type="subcellular location">
    <subcellularLocation>
        <location evidence="1">Membrane</location>
        <topology evidence="1">Multi-pass membrane protein</topology>
    </subcellularLocation>
</comment>
<dbReference type="Pfam" id="PF00146">
    <property type="entry name" value="NADHdh"/>
    <property type="match status" value="1"/>
</dbReference>
<feature type="transmembrane region" description="Helical" evidence="5">
    <location>
        <begin position="183"/>
        <end position="204"/>
    </location>
</feature>
<dbReference type="HAMAP" id="MF_01350">
    <property type="entry name" value="NDH1_NuoH"/>
    <property type="match status" value="1"/>
</dbReference>
<dbReference type="NCBIfam" id="NF004741">
    <property type="entry name" value="PRK06076.1-2"/>
    <property type="match status" value="1"/>
</dbReference>
<feature type="transmembrane region" description="Helical" evidence="5">
    <location>
        <begin position="216"/>
        <end position="238"/>
    </location>
</feature>
<sequence>MLGTNMEPTLSVIGSALNWVSGIISSAIQLLYSIINYILSRPDNYIPFLWPIINFLNHVPIINIIVHFIFWRPIFDLLFVPGLVSVLIALIFIIWFERKLTAKVQWRIGPLEVSRPIGGLIQPFADLFRYMFQEFVVPLQADRNYFIHAPAIVFILSTLPVFFIPIGPQTGGIYGVYTGYDVLIALALITLFNVGIILIGWASNDRFTYIGTVREALLYTGYEAVLILSVVAILLIYGTADPFKIVNWQVMHLPGIIVNPLAFLGFLIATLMATSRFPFEIPEADTEIVLGPYTEYSGIVYGLVMTMSYEKLYVMSLLMVLLFLNGWAGPPIPYFGALSYAIWFGIKTYIVMMIMVFTRSVYGRYRPDQALKMSWTSLLGLVTAALILSLIIKLL</sequence>
<dbReference type="PANTHER" id="PTHR11432">
    <property type="entry name" value="NADH DEHYDROGENASE SUBUNIT 1"/>
    <property type="match status" value="1"/>
</dbReference>
<evidence type="ECO:0000256" key="2">
    <source>
        <dbReference type="ARBA" id="ARBA00022692"/>
    </source>
</evidence>
<feature type="transmembrane region" description="Helical" evidence="5">
    <location>
        <begin position="16"/>
        <end position="39"/>
    </location>
</feature>
<dbReference type="EMBL" id="AP026830">
    <property type="protein sequence ID" value="BDR90965.1"/>
    <property type="molecule type" value="Genomic_DNA"/>
</dbReference>
<feature type="transmembrane region" description="Helical" evidence="5">
    <location>
        <begin position="77"/>
        <end position="96"/>
    </location>
</feature>
<organism evidence="6 7">
    <name type="scientific">Vulcanisaeta souniana JCM 11219</name>
    <dbReference type="NCBI Taxonomy" id="1293586"/>
    <lineage>
        <taxon>Archaea</taxon>
        <taxon>Thermoproteota</taxon>
        <taxon>Thermoprotei</taxon>
        <taxon>Thermoproteales</taxon>
        <taxon>Thermoproteaceae</taxon>
        <taxon>Vulcanisaeta</taxon>
    </lineage>
</organism>
<keyword evidence="3 5" id="KW-1133">Transmembrane helix</keyword>
<evidence type="ECO:0000256" key="5">
    <source>
        <dbReference type="SAM" id="Phobius"/>
    </source>
</evidence>
<name>A0ABN6SM15_9CREN</name>
<feature type="transmembrane region" description="Helical" evidence="5">
    <location>
        <begin position="312"/>
        <end position="328"/>
    </location>
</feature>
<protein>
    <submittedName>
        <fullName evidence="6">NADH-quinone oxidoreductase subunit H</fullName>
    </submittedName>
</protein>
<dbReference type="Proteomes" id="UP001060771">
    <property type="component" value="Chromosome"/>
</dbReference>
<evidence type="ECO:0000313" key="7">
    <source>
        <dbReference type="Proteomes" id="UP001060771"/>
    </source>
</evidence>
<keyword evidence="4 5" id="KW-0472">Membrane</keyword>
<accession>A0ABN6SM15</accession>
<dbReference type="PANTHER" id="PTHR11432:SF3">
    <property type="entry name" value="NADH-UBIQUINONE OXIDOREDUCTASE CHAIN 1"/>
    <property type="match status" value="1"/>
</dbReference>
<evidence type="ECO:0000256" key="3">
    <source>
        <dbReference type="ARBA" id="ARBA00022989"/>
    </source>
</evidence>
<evidence type="ECO:0000256" key="1">
    <source>
        <dbReference type="ARBA" id="ARBA00004141"/>
    </source>
</evidence>
<keyword evidence="7" id="KW-1185">Reference proteome</keyword>
<keyword evidence="2 5" id="KW-0812">Transmembrane</keyword>
<proteinExistence type="inferred from homology"/>